<gene>
    <name evidence="3" type="ORF">WMY93_017726</name>
</gene>
<feature type="region of interest" description="Disordered" evidence="1">
    <location>
        <begin position="62"/>
        <end position="92"/>
    </location>
</feature>
<feature type="compositionally biased region" description="Basic and acidic residues" evidence="1">
    <location>
        <begin position="65"/>
        <end position="79"/>
    </location>
</feature>
<accession>A0AAW0P187</accession>
<dbReference type="EMBL" id="JBBPFD010000012">
    <property type="protein sequence ID" value="KAK7905119.1"/>
    <property type="molecule type" value="Genomic_DNA"/>
</dbReference>
<comment type="caution">
    <text evidence="3">The sequence shown here is derived from an EMBL/GenBank/DDBJ whole genome shotgun (WGS) entry which is preliminary data.</text>
</comment>
<feature type="compositionally biased region" description="Basic residues" evidence="1">
    <location>
        <begin position="1"/>
        <end position="20"/>
    </location>
</feature>
<keyword evidence="4" id="KW-1185">Reference proteome</keyword>
<evidence type="ECO:0000256" key="1">
    <source>
        <dbReference type="SAM" id="MobiDB-lite"/>
    </source>
</evidence>
<reference evidence="4" key="1">
    <citation type="submission" date="2024-04" db="EMBL/GenBank/DDBJ databases">
        <title>Salinicola lusitanus LLJ914,a marine bacterium isolated from the Okinawa Trough.</title>
        <authorList>
            <person name="Li J."/>
        </authorList>
    </citation>
    <scope>NUCLEOTIDE SEQUENCE [LARGE SCALE GENOMIC DNA]</scope>
</reference>
<proteinExistence type="predicted"/>
<dbReference type="AlphaFoldDB" id="A0AAW0P187"/>
<feature type="domain" description="NOL9 N-terminal" evidence="2">
    <location>
        <begin position="143"/>
        <end position="274"/>
    </location>
</feature>
<dbReference type="InterPro" id="IPR057573">
    <property type="entry name" value="NOL9_N"/>
</dbReference>
<feature type="region of interest" description="Disordered" evidence="1">
    <location>
        <begin position="1"/>
        <end position="33"/>
    </location>
</feature>
<dbReference type="Proteomes" id="UP001460270">
    <property type="component" value="Unassembled WGS sequence"/>
</dbReference>
<dbReference type="Pfam" id="PF24419">
    <property type="entry name" value="Cupin_NOL9"/>
    <property type="match status" value="1"/>
</dbReference>
<name>A0AAW0P187_9GOBI</name>
<evidence type="ECO:0000313" key="3">
    <source>
        <dbReference type="EMBL" id="KAK7905119.1"/>
    </source>
</evidence>
<sequence length="280" mass="31447">MKVKRSTQGKGQGKGHGKAQKWKDTRTKRCSRSVTVTSIDLNSSPAVARLINEHQVLAKKKPSIKRLETKPKSVSDTKKTGPQKFYAHTNGNSSSAVEETEEMAHNSFSDFDHHGNGLELTKEKLFLKPGRLEGSALHQCAVRDDKKNHAVVIMQKDQSLCFRGKCFLTCLYGRVEVMGFTIEEGQQPYPLFSPASHCPITVRAMETENTGYTEDTAQLTDILRDYLTSASRKKLVGQLIRDSSIILLEPMESTLTRFLSSFPDLSELFNPTMNELYQLF</sequence>
<organism evidence="3 4">
    <name type="scientific">Mugilogobius chulae</name>
    <name type="common">yellowstripe goby</name>
    <dbReference type="NCBI Taxonomy" id="88201"/>
    <lineage>
        <taxon>Eukaryota</taxon>
        <taxon>Metazoa</taxon>
        <taxon>Chordata</taxon>
        <taxon>Craniata</taxon>
        <taxon>Vertebrata</taxon>
        <taxon>Euteleostomi</taxon>
        <taxon>Actinopterygii</taxon>
        <taxon>Neopterygii</taxon>
        <taxon>Teleostei</taxon>
        <taxon>Neoteleostei</taxon>
        <taxon>Acanthomorphata</taxon>
        <taxon>Gobiaria</taxon>
        <taxon>Gobiiformes</taxon>
        <taxon>Gobioidei</taxon>
        <taxon>Gobiidae</taxon>
        <taxon>Gobionellinae</taxon>
        <taxon>Mugilogobius</taxon>
    </lineage>
</organism>
<evidence type="ECO:0000259" key="2">
    <source>
        <dbReference type="Pfam" id="PF24419"/>
    </source>
</evidence>
<protein>
    <recommendedName>
        <fullName evidence="2">NOL9 N-terminal domain-containing protein</fullName>
    </recommendedName>
</protein>
<evidence type="ECO:0000313" key="4">
    <source>
        <dbReference type="Proteomes" id="UP001460270"/>
    </source>
</evidence>